<organism evidence="5 6">
    <name type="scientific">Georgenia muralis</name>
    <dbReference type="NCBI Taxonomy" id="154117"/>
    <lineage>
        <taxon>Bacteria</taxon>
        <taxon>Bacillati</taxon>
        <taxon>Actinomycetota</taxon>
        <taxon>Actinomycetes</taxon>
        <taxon>Micrococcales</taxon>
        <taxon>Bogoriellaceae</taxon>
        <taxon>Georgenia</taxon>
    </lineage>
</organism>
<dbReference type="InterPro" id="IPR028359">
    <property type="entry name" value="UDP_ManNAc/GlcNAc_DH"/>
</dbReference>
<dbReference type="GO" id="GO:0000271">
    <property type="term" value="P:polysaccharide biosynthetic process"/>
    <property type="evidence" value="ECO:0007669"/>
    <property type="project" value="InterPro"/>
</dbReference>
<evidence type="ECO:0000256" key="3">
    <source>
        <dbReference type="PIRNR" id="PIRNR000124"/>
    </source>
</evidence>
<dbReference type="GO" id="GO:0016628">
    <property type="term" value="F:oxidoreductase activity, acting on the CH-CH group of donors, NAD or NADP as acceptor"/>
    <property type="evidence" value="ECO:0007669"/>
    <property type="project" value="InterPro"/>
</dbReference>
<evidence type="ECO:0000313" key="6">
    <source>
        <dbReference type="Proteomes" id="UP000280726"/>
    </source>
</evidence>
<dbReference type="InterPro" id="IPR036291">
    <property type="entry name" value="NAD(P)-bd_dom_sf"/>
</dbReference>
<protein>
    <submittedName>
        <fullName evidence="5">UDP-N-acetyl-D-mannosaminuronic acid dehydrogenase</fullName>
    </submittedName>
</protein>
<evidence type="ECO:0000256" key="2">
    <source>
        <dbReference type="ARBA" id="ARBA00023027"/>
    </source>
</evidence>
<dbReference type="PIRSF" id="PIRSF000124">
    <property type="entry name" value="UDPglc_GDPman_dh"/>
    <property type="match status" value="1"/>
</dbReference>
<dbReference type="OrthoDB" id="5193947at2"/>
<name>A0A3N5A3H4_9MICO</name>
<dbReference type="InterPro" id="IPR008927">
    <property type="entry name" value="6-PGluconate_DH-like_C_sf"/>
</dbReference>
<dbReference type="Pfam" id="PF03720">
    <property type="entry name" value="UDPG_MGDP_dh_C"/>
    <property type="match status" value="1"/>
</dbReference>
<dbReference type="EMBL" id="RKRA01000001">
    <property type="protein sequence ID" value="RPF26361.1"/>
    <property type="molecule type" value="Genomic_DNA"/>
</dbReference>
<proteinExistence type="inferred from homology"/>
<dbReference type="Gene3D" id="3.40.50.720">
    <property type="entry name" value="NAD(P)-binding Rossmann-like Domain"/>
    <property type="match status" value="2"/>
</dbReference>
<evidence type="ECO:0000313" key="5">
    <source>
        <dbReference type="EMBL" id="RPF26361.1"/>
    </source>
</evidence>
<dbReference type="RefSeq" id="WP_123914805.1">
    <property type="nucleotide sequence ID" value="NZ_RKRA01000001.1"/>
</dbReference>
<dbReference type="InterPro" id="IPR036220">
    <property type="entry name" value="UDP-Glc/GDP-Man_DH_C_sf"/>
</dbReference>
<dbReference type="PANTHER" id="PTHR43491:SF1">
    <property type="entry name" value="UDP-N-ACETYL-D-MANNOSAMINE DEHYDROGENASE"/>
    <property type="match status" value="1"/>
</dbReference>
<keyword evidence="6" id="KW-1185">Reference proteome</keyword>
<dbReference type="InterPro" id="IPR014027">
    <property type="entry name" value="UDP-Glc/GDP-Man_DH_C"/>
</dbReference>
<gene>
    <name evidence="5" type="ORF">EDD32_0800</name>
</gene>
<dbReference type="NCBIfam" id="TIGR03026">
    <property type="entry name" value="NDP-sugDHase"/>
    <property type="match status" value="1"/>
</dbReference>
<evidence type="ECO:0000256" key="1">
    <source>
        <dbReference type="ARBA" id="ARBA00023002"/>
    </source>
</evidence>
<dbReference type="PIRSF" id="PIRSF500136">
    <property type="entry name" value="UDP_ManNAc_DH"/>
    <property type="match status" value="1"/>
</dbReference>
<evidence type="ECO:0000259" key="4">
    <source>
        <dbReference type="SMART" id="SM00984"/>
    </source>
</evidence>
<dbReference type="PANTHER" id="PTHR43491">
    <property type="entry name" value="UDP-N-ACETYL-D-MANNOSAMINE DEHYDROGENASE"/>
    <property type="match status" value="1"/>
</dbReference>
<sequence length="416" mass="44686">MDQSESVVAVIGLGYIGLPTAALLATHGVRVVGVDTDDGRVAAVNRGDLPFVEPELAEYLTRAVDAGNLIAQTQVPQASVHIIAVPTPFTADRKADLSFVDAAVDAVAQRLTGGELVILESTSPPGTTERIAERVARARPDLPSDGLGVVDFVHAPERVLPGRIMVELVENDRVIGGLSEDAAERAKWLYEHFSRGEFHLTTARTAEMVKLTENAYRDVNIAFANEMSVVAEQLGVNVWELIRLANRHPRVSILSPGAGVGGHCIAVDPWFIAEAAPELTPLIRAARGVNDRKPKWVAERIVGLLGPRPGKIQVLGLTYKKDVDDLRQSPAVEVVERLAANDLVSSVVVTDPHVTKMPESLAGHSRVELSTTLAVADDADVLAVLVPHTAFEPMLEAFGSSSVLQRSVFYAERTRG</sequence>
<keyword evidence="1" id="KW-0560">Oxidoreductase</keyword>
<dbReference type="AlphaFoldDB" id="A0A3N5A3H4"/>
<dbReference type="GO" id="GO:0016616">
    <property type="term" value="F:oxidoreductase activity, acting on the CH-OH group of donors, NAD or NADP as acceptor"/>
    <property type="evidence" value="ECO:0007669"/>
    <property type="project" value="InterPro"/>
</dbReference>
<comment type="similarity">
    <text evidence="3">Belongs to the UDP-glucose/GDP-mannose dehydrogenase family.</text>
</comment>
<dbReference type="Pfam" id="PF00984">
    <property type="entry name" value="UDPG_MGDP_dh"/>
    <property type="match status" value="1"/>
</dbReference>
<dbReference type="InterPro" id="IPR017476">
    <property type="entry name" value="UDP-Glc/GDP-Man"/>
</dbReference>
<dbReference type="SUPFAM" id="SSF51735">
    <property type="entry name" value="NAD(P)-binding Rossmann-fold domains"/>
    <property type="match status" value="1"/>
</dbReference>
<feature type="domain" description="UDP-glucose/GDP-mannose dehydrogenase C-terminal" evidence="4">
    <location>
        <begin position="313"/>
        <end position="406"/>
    </location>
</feature>
<dbReference type="InterPro" id="IPR014026">
    <property type="entry name" value="UDP-Glc/GDP-Man_DH_dimer"/>
</dbReference>
<dbReference type="InterPro" id="IPR001732">
    <property type="entry name" value="UDP-Glc/GDP-Man_DH_N"/>
</dbReference>
<dbReference type="GO" id="GO:0051287">
    <property type="term" value="F:NAD binding"/>
    <property type="evidence" value="ECO:0007669"/>
    <property type="project" value="InterPro"/>
</dbReference>
<reference evidence="5 6" key="1">
    <citation type="submission" date="2018-11" db="EMBL/GenBank/DDBJ databases">
        <title>Sequencing the genomes of 1000 actinobacteria strains.</title>
        <authorList>
            <person name="Klenk H.-P."/>
        </authorList>
    </citation>
    <scope>NUCLEOTIDE SEQUENCE [LARGE SCALE GENOMIC DNA]</scope>
    <source>
        <strain evidence="5 6">DSM 14418</strain>
    </source>
</reference>
<dbReference type="Proteomes" id="UP000280726">
    <property type="component" value="Unassembled WGS sequence"/>
</dbReference>
<comment type="caution">
    <text evidence="5">The sequence shown here is derived from an EMBL/GenBank/DDBJ whole genome shotgun (WGS) entry which is preliminary data.</text>
</comment>
<keyword evidence="2" id="KW-0520">NAD</keyword>
<dbReference type="SUPFAM" id="SSF48179">
    <property type="entry name" value="6-phosphogluconate dehydrogenase C-terminal domain-like"/>
    <property type="match status" value="1"/>
</dbReference>
<dbReference type="SUPFAM" id="SSF52413">
    <property type="entry name" value="UDP-glucose/GDP-mannose dehydrogenase C-terminal domain"/>
    <property type="match status" value="1"/>
</dbReference>
<accession>A0A3N5A3H4</accession>
<dbReference type="NCBIfam" id="NF008286">
    <property type="entry name" value="PRK11064.1"/>
    <property type="match status" value="1"/>
</dbReference>
<dbReference type="Pfam" id="PF03721">
    <property type="entry name" value="UDPG_MGDP_dh_N"/>
    <property type="match status" value="1"/>
</dbReference>
<dbReference type="SMART" id="SM00984">
    <property type="entry name" value="UDPG_MGDP_dh_C"/>
    <property type="match status" value="1"/>
</dbReference>